<accession>A0A3G8XN69</accession>
<protein>
    <submittedName>
        <fullName evidence="1">Uncharacterized protein</fullName>
    </submittedName>
</protein>
<name>A0A3G8XN69_9FLAO</name>
<dbReference type="KEGG" id="ccas:EIB73_14585"/>
<dbReference type="EMBL" id="CP034159">
    <property type="protein sequence ID" value="AZI34328.1"/>
    <property type="molecule type" value="Genomic_DNA"/>
</dbReference>
<reference evidence="2" key="1">
    <citation type="submission" date="2018-11" db="EMBL/GenBank/DDBJ databases">
        <title>Proposal to divide the Flavobacteriaceae and reorganize its genera based on Amino Acid Identity values calculated from whole genome sequences.</title>
        <authorList>
            <person name="Nicholson A.C."/>
            <person name="Gulvik C.A."/>
            <person name="Whitney A.M."/>
            <person name="Humrighouse B.W."/>
            <person name="Bell M."/>
            <person name="Holmes B."/>
            <person name="Steigerwalt A.G."/>
            <person name="Villarma A."/>
            <person name="Sheth M."/>
            <person name="Batra D."/>
            <person name="Pryor J."/>
            <person name="Bernardet J.-F."/>
            <person name="Hugo C."/>
            <person name="Kampfer P."/>
            <person name="Newman J.D."/>
            <person name="McQuiston J.R."/>
        </authorList>
    </citation>
    <scope>NUCLEOTIDE SEQUENCE [LARGE SCALE GENOMIC DNA]</scope>
    <source>
        <strain evidence="2">G0081</strain>
    </source>
</reference>
<keyword evidence="2" id="KW-1185">Reference proteome</keyword>
<dbReference type="AlphaFoldDB" id="A0A3G8XN69"/>
<gene>
    <name evidence="1" type="ORF">EIB73_14585</name>
</gene>
<sequence>MLKKNITVFLSFFLIICFNCQQNENPKNICRDCGSFDVSKISFDENVDVLVSKTQVSITAFTDGFIEKKQDAISKSDKILAYKIKIRNPLNENFGEGFFKFSNVFKFDNLSFLVDSQKNLISYKVYTIYNGDSKKINNIINDIDRLIGMKHSINTLYADESEIYQWKSKKYFYQVMKNQKSKNSFYVSLLVIKNNRFNDSVKKAIKNDETFLLFNENSFKNDK</sequence>
<dbReference type="OrthoDB" id="1254210at2"/>
<proteinExistence type="predicted"/>
<organism evidence="1 2">
    <name type="scientific">Kaistella carnis</name>
    <dbReference type="NCBI Taxonomy" id="1241979"/>
    <lineage>
        <taxon>Bacteria</taxon>
        <taxon>Pseudomonadati</taxon>
        <taxon>Bacteroidota</taxon>
        <taxon>Flavobacteriia</taxon>
        <taxon>Flavobacteriales</taxon>
        <taxon>Weeksellaceae</taxon>
        <taxon>Chryseobacterium group</taxon>
        <taxon>Kaistella</taxon>
    </lineage>
</organism>
<dbReference type="Proteomes" id="UP000270185">
    <property type="component" value="Chromosome"/>
</dbReference>
<evidence type="ECO:0000313" key="2">
    <source>
        <dbReference type="Proteomes" id="UP000270185"/>
    </source>
</evidence>
<evidence type="ECO:0000313" key="1">
    <source>
        <dbReference type="EMBL" id="AZI34328.1"/>
    </source>
</evidence>
<dbReference type="RefSeq" id="WP_125025964.1">
    <property type="nucleotide sequence ID" value="NZ_CP034159.1"/>
</dbReference>